<accession>A0A4U0WZ53</accession>
<evidence type="ECO:0000256" key="3">
    <source>
        <dbReference type="ARBA" id="ARBA00007335"/>
    </source>
</evidence>
<gene>
    <name evidence="7" type="ORF">B0A55_08485</name>
</gene>
<comment type="function">
    <text evidence="1">Has a role in a nucleosome assembly pathway that is required for the integrity of heterochromatin and proper chromosome segregation.</text>
</comment>
<comment type="subcellular location">
    <subcellularLocation>
        <location evidence="2">Nucleus</location>
    </subcellularLocation>
</comment>
<feature type="compositionally biased region" description="Acidic residues" evidence="6">
    <location>
        <begin position="1413"/>
        <end position="1427"/>
    </location>
</feature>
<dbReference type="Proteomes" id="UP000309340">
    <property type="component" value="Unassembled WGS sequence"/>
</dbReference>
<evidence type="ECO:0000256" key="5">
    <source>
        <dbReference type="ARBA" id="ARBA00023242"/>
    </source>
</evidence>
<dbReference type="EMBL" id="NAJQ01000465">
    <property type="protein sequence ID" value="TKA69134.1"/>
    <property type="molecule type" value="Genomic_DNA"/>
</dbReference>
<feature type="compositionally biased region" description="Acidic residues" evidence="6">
    <location>
        <begin position="1359"/>
        <end position="1383"/>
    </location>
</feature>
<comment type="caution">
    <text evidence="7">The sequence shown here is derived from an EMBL/GenBank/DDBJ whole genome shotgun (WGS) entry which is preliminary data.</text>
</comment>
<organism evidence="7 8">
    <name type="scientific">Friedmanniomyces simplex</name>
    <dbReference type="NCBI Taxonomy" id="329884"/>
    <lineage>
        <taxon>Eukaryota</taxon>
        <taxon>Fungi</taxon>
        <taxon>Dikarya</taxon>
        <taxon>Ascomycota</taxon>
        <taxon>Pezizomycotina</taxon>
        <taxon>Dothideomycetes</taxon>
        <taxon>Dothideomycetidae</taxon>
        <taxon>Mycosphaerellales</taxon>
        <taxon>Teratosphaeriaceae</taxon>
        <taxon>Friedmanniomyces</taxon>
    </lineage>
</organism>
<feature type="region of interest" description="Disordered" evidence="6">
    <location>
        <begin position="1342"/>
        <end position="1436"/>
    </location>
</feature>
<keyword evidence="8" id="KW-1185">Reference proteome</keyword>
<dbReference type="InterPro" id="IPR033053">
    <property type="entry name" value="Hir3/CABIN1"/>
</dbReference>
<evidence type="ECO:0000256" key="4">
    <source>
        <dbReference type="ARBA" id="ARBA00014848"/>
    </source>
</evidence>
<dbReference type="OrthoDB" id="77564at2759"/>
<evidence type="ECO:0000313" key="8">
    <source>
        <dbReference type="Proteomes" id="UP000309340"/>
    </source>
</evidence>
<evidence type="ECO:0000256" key="6">
    <source>
        <dbReference type="SAM" id="MobiDB-lite"/>
    </source>
</evidence>
<reference evidence="7 8" key="1">
    <citation type="submission" date="2017-03" db="EMBL/GenBank/DDBJ databases">
        <title>Genomes of endolithic fungi from Antarctica.</title>
        <authorList>
            <person name="Coleine C."/>
            <person name="Masonjones S."/>
            <person name="Stajich J.E."/>
        </authorList>
    </citation>
    <scope>NUCLEOTIDE SEQUENCE [LARGE SCALE GENOMIC DNA]</scope>
    <source>
        <strain evidence="7 8">CCFEE 5184</strain>
    </source>
</reference>
<protein>
    <recommendedName>
        <fullName evidence="4">Histone transcription regulator 3 homolog</fullName>
    </recommendedName>
</protein>
<dbReference type="GO" id="GO:0005634">
    <property type="term" value="C:nucleus"/>
    <property type="evidence" value="ECO:0007669"/>
    <property type="project" value="UniProtKB-SubCell"/>
</dbReference>
<keyword evidence="5" id="KW-0539">Nucleus</keyword>
<dbReference type="GO" id="GO:0031491">
    <property type="term" value="F:nucleosome binding"/>
    <property type="evidence" value="ECO:0007669"/>
    <property type="project" value="TreeGrafter"/>
</dbReference>
<feature type="region of interest" description="Disordered" evidence="6">
    <location>
        <begin position="357"/>
        <end position="376"/>
    </location>
</feature>
<proteinExistence type="inferred from homology"/>
<dbReference type="STRING" id="329884.A0A4U0WZ53"/>
<evidence type="ECO:0000313" key="7">
    <source>
        <dbReference type="EMBL" id="TKA69134.1"/>
    </source>
</evidence>
<feature type="non-terminal residue" evidence="7">
    <location>
        <position position="1"/>
    </location>
</feature>
<dbReference type="GO" id="GO:0006325">
    <property type="term" value="P:chromatin organization"/>
    <property type="evidence" value="ECO:0007669"/>
    <property type="project" value="InterPro"/>
</dbReference>
<feature type="compositionally biased region" description="Polar residues" evidence="6">
    <location>
        <begin position="1401"/>
        <end position="1410"/>
    </location>
</feature>
<sequence>RIGIVGFGKARDVRQEISSVLDDQAATTSIDEPQKDGFQHAQADIAAFLTNYNDQLAQLLLQKDEEPELASGATATGLSGSLDNSVPSKAAFKAPPMSNEGLHALLTSVNGDWMLPHEVVIEALLRLLGPRNSEDGANSYAVFHWSEMLKEKVVQMLVNYDDTLYARVLDDVHRLARSLQAGSSPTSPELQHVRAQAGMLQTVFELHLDIYKSIKRPGSLVKPDVIVLQDDRLQRWADLAWEGMYIRAVATATSDVKDELNLRFLWAMTFTVAATEDVSQDHVIECMHDLRGVFVTAGDPTIQLQNNAVMPELSVAALDREISRLTTRDFFLKVTSQDASEPVAVIESLEPLLDSLDSDGSTSLDDSEMELDGGRPSANVSSELIRYVQSTDMSVRLLLWQRLREAYSAIDYQPMVVSCHLRMMRMLLNELRSPTTAKLPQRERQAVVLKTFRLLKKSDDAFECIDELQLKAAVSMFGDLLQLVQVFNVCEDSRRVGRTQAPTLASGLPVPTFAAVNKTVHELQLQIWMILYALLKEAIYQNSDLYPTFVEDKFDFLRCVHRNLGLRGICGGLNRAFVRMLKDEFQNMTHVEGYESEQAQVLYDLYGLNCFLSPAYELIEHHCTHDAFLDRGVAMHAVDLLLAQASKLSIRELVKHSLRDTIEKVHGAVVRKKPSEAIMRNRELYRTFMRSPINPLDLLYCLQGDGNELPVSTIPKEDALLASKGWFFLMGHLSLTKYRSLKRTAPTPTEDVEIAIAFFMQDLEYSMDNWETWFRLAQAYDTKIEESVVWSAEKLNNSMPEIVQHQRTAIHCYTMATALMHRSAALAFETSDKMTELFSDFAARLYSSSLEPFSMLPFALDDEKFMSIPTGVGKGKPFEPLRPYTAWKLAKALYQRAIAGKPRSWTLRFALGKCLWKMHSAPRHVSRNDRQPSAQQVLEPFIRAIELLPDKKDSREKREPTLEPHYKLVSIVHKLISRGELSLEQAREVLQHTRYARLSTYPREMNAWVPHVLAVLKDLRAADKSNWHHRMIARAARIIYGEVDPHAGSLDSGGDLGVQRAKHELTQQMFTKTMVLQVWRPECERAGRHFVYTARYTRFFTQILEQLKDRPSLEALARRVRRRPHDMFEHGIVWQEICNAYLRLLRKYAELSEGLETSTFSNIAHEEFLARKEPLERWMQMQDSETSAALDVLREVQELKKINQGLMKPGPIDDLIGDAYAYLFVTMGKQLWDEERKVKMEEEARRPLPAASPQRNPMMSLNNLMNLDGVSDSATALPAAAAVLPTQAEQPTQRKKIGVGRREIRTCAEGCMQKSAVASTARNFAASNTRVQVVISTSRNAMADVSGENSATASLHDSADDESELSELEEDGGEAEDNEEGGEEMVVRPLFPGLASVVETAGTSPQSGTSEGLDGEENIGGVDEPEESVGGGPNPE</sequence>
<dbReference type="PANTHER" id="PTHR15502">
    <property type="entry name" value="CALCINEURIN-BINDING PROTEIN CABIN 1-RELATED"/>
    <property type="match status" value="1"/>
</dbReference>
<dbReference type="PANTHER" id="PTHR15502:SF7">
    <property type="entry name" value="CALCINEURIN-BINDING PROTEIN CABIN-1"/>
    <property type="match status" value="1"/>
</dbReference>
<dbReference type="GO" id="GO:0000417">
    <property type="term" value="C:HIR complex"/>
    <property type="evidence" value="ECO:0007669"/>
    <property type="project" value="TreeGrafter"/>
</dbReference>
<evidence type="ECO:0000256" key="1">
    <source>
        <dbReference type="ARBA" id="ARBA00002687"/>
    </source>
</evidence>
<comment type="similarity">
    <text evidence="3">Belongs to the HIR3 family.</text>
</comment>
<evidence type="ECO:0000256" key="2">
    <source>
        <dbReference type="ARBA" id="ARBA00004123"/>
    </source>
</evidence>
<name>A0A4U0WZ53_9PEZI</name>